<feature type="domain" description="Protein kinase" evidence="8">
    <location>
        <begin position="112"/>
        <end position="369"/>
    </location>
</feature>
<feature type="region of interest" description="Disordered" evidence="7">
    <location>
        <begin position="56"/>
        <end position="89"/>
    </location>
</feature>
<evidence type="ECO:0000259" key="9">
    <source>
        <dbReference type="PROSITE" id="PS51285"/>
    </source>
</evidence>
<keyword evidence="2" id="KW-0597">Phosphoprotein</keyword>
<keyword evidence="5" id="KW-0418">Kinase</keyword>
<dbReference type="PROSITE" id="PS00108">
    <property type="entry name" value="PROTEIN_KINASE_ST"/>
    <property type="match status" value="1"/>
</dbReference>
<dbReference type="SUPFAM" id="SSF56112">
    <property type="entry name" value="Protein kinase-like (PK-like)"/>
    <property type="match status" value="1"/>
</dbReference>
<gene>
    <name evidence="10" type="ORF">DASB73_007330</name>
</gene>
<reference evidence="10 11" key="1">
    <citation type="journal article" date="2023" name="Elife">
        <title>Identification of key yeast species and microbe-microbe interactions impacting larval growth of Drosophila in the wild.</title>
        <authorList>
            <person name="Mure A."/>
            <person name="Sugiura Y."/>
            <person name="Maeda R."/>
            <person name="Honda K."/>
            <person name="Sakurai N."/>
            <person name="Takahashi Y."/>
            <person name="Watada M."/>
            <person name="Katoh T."/>
            <person name="Gotoh A."/>
            <person name="Gotoh Y."/>
            <person name="Taniguchi I."/>
            <person name="Nakamura K."/>
            <person name="Hayashi T."/>
            <person name="Katayama T."/>
            <person name="Uemura T."/>
            <person name="Hattori Y."/>
        </authorList>
    </citation>
    <scope>NUCLEOTIDE SEQUENCE [LARGE SCALE GENOMIC DNA]</scope>
    <source>
        <strain evidence="10 11">SB-73</strain>
    </source>
</reference>
<evidence type="ECO:0000313" key="10">
    <source>
        <dbReference type="EMBL" id="GMM49775.1"/>
    </source>
</evidence>
<keyword evidence="6" id="KW-0067">ATP-binding</keyword>
<dbReference type="PROSITE" id="PS50011">
    <property type="entry name" value="PROTEIN_KINASE_DOM"/>
    <property type="match status" value="1"/>
</dbReference>
<dbReference type="PANTHER" id="PTHR24351">
    <property type="entry name" value="RIBOSOMAL PROTEIN S6 KINASE"/>
    <property type="match status" value="1"/>
</dbReference>
<keyword evidence="3" id="KW-0808">Transferase</keyword>
<dbReference type="InterPro" id="IPR000719">
    <property type="entry name" value="Prot_kinase_dom"/>
</dbReference>
<evidence type="ECO:0000256" key="6">
    <source>
        <dbReference type="ARBA" id="ARBA00022840"/>
    </source>
</evidence>
<keyword evidence="11" id="KW-1185">Reference proteome</keyword>
<protein>
    <submittedName>
        <fullName evidence="10">Uncharacterized protein</fullName>
    </submittedName>
</protein>
<evidence type="ECO:0000256" key="3">
    <source>
        <dbReference type="ARBA" id="ARBA00022679"/>
    </source>
</evidence>
<dbReference type="SMART" id="SM00133">
    <property type="entry name" value="S_TK_X"/>
    <property type="match status" value="1"/>
</dbReference>
<evidence type="ECO:0000313" key="11">
    <source>
        <dbReference type="Proteomes" id="UP001362899"/>
    </source>
</evidence>
<organism evidence="10 11">
    <name type="scientific">Starmerella bacillaris</name>
    <name type="common">Yeast</name>
    <name type="synonym">Candida zemplinina</name>
    <dbReference type="NCBI Taxonomy" id="1247836"/>
    <lineage>
        <taxon>Eukaryota</taxon>
        <taxon>Fungi</taxon>
        <taxon>Dikarya</taxon>
        <taxon>Ascomycota</taxon>
        <taxon>Saccharomycotina</taxon>
        <taxon>Dipodascomycetes</taxon>
        <taxon>Dipodascales</taxon>
        <taxon>Trichomonascaceae</taxon>
        <taxon>Starmerella</taxon>
    </lineage>
</organism>
<dbReference type="GO" id="GO:0005524">
    <property type="term" value="F:ATP binding"/>
    <property type="evidence" value="ECO:0007669"/>
    <property type="project" value="UniProtKB-KW"/>
</dbReference>
<evidence type="ECO:0000259" key="8">
    <source>
        <dbReference type="PROSITE" id="PS50011"/>
    </source>
</evidence>
<dbReference type="Gene3D" id="3.30.200.20">
    <property type="entry name" value="Phosphorylase Kinase, domain 1"/>
    <property type="match status" value="1"/>
</dbReference>
<feature type="compositionally biased region" description="Acidic residues" evidence="7">
    <location>
        <begin position="56"/>
        <end position="66"/>
    </location>
</feature>
<evidence type="ECO:0000256" key="4">
    <source>
        <dbReference type="ARBA" id="ARBA00022741"/>
    </source>
</evidence>
<feature type="domain" description="AGC-kinase C-terminal" evidence="9">
    <location>
        <begin position="370"/>
        <end position="441"/>
    </location>
</feature>
<dbReference type="AlphaFoldDB" id="A0AAV5REF3"/>
<dbReference type="FunFam" id="1.10.510.10:FF:000048">
    <property type="entry name" value="Protein kinase C"/>
    <property type="match status" value="1"/>
</dbReference>
<comment type="caution">
    <text evidence="10">The sequence shown here is derived from an EMBL/GenBank/DDBJ whole genome shotgun (WGS) entry which is preliminary data.</text>
</comment>
<keyword evidence="4" id="KW-0547">Nucleotide-binding</keyword>
<dbReference type="EMBL" id="BTGC01000003">
    <property type="protein sequence ID" value="GMM49775.1"/>
    <property type="molecule type" value="Genomic_DNA"/>
</dbReference>
<name>A0AAV5REF3_STABA</name>
<dbReference type="Pfam" id="PF00069">
    <property type="entry name" value="Pkinase"/>
    <property type="match status" value="1"/>
</dbReference>
<evidence type="ECO:0000256" key="5">
    <source>
        <dbReference type="ARBA" id="ARBA00022777"/>
    </source>
</evidence>
<evidence type="ECO:0000256" key="1">
    <source>
        <dbReference type="ARBA" id="ARBA00022527"/>
    </source>
</evidence>
<dbReference type="InterPro" id="IPR000961">
    <property type="entry name" value="AGC-kinase_C"/>
</dbReference>
<dbReference type="Gene3D" id="1.10.510.10">
    <property type="entry name" value="Transferase(Phosphotransferase) domain 1"/>
    <property type="match status" value="1"/>
</dbReference>
<proteinExistence type="predicted"/>
<sequence>MDVFELETDNSGEVNDKLQSLSISTGRSLPINITTKPKHANFHFTDVTGISGIDDEEDNEAVDETESPQTYYGNDAPIKPHQRRHSTSQSVSVEIGDIFRASAKPKKRASDFEQLKVLGVGAYGKVMLVRDIHTNKLYAQKQLKKASIVIEQRMVKQTMFERQILESVKHPYIVKLHYAIQDQHKLYLILQYAQGGELFTHLAAERMFSEDCAAFYGAQAASALCHLHKNGILYRDLKPENCLLDEKGNLLLTDFGLSKIAENDATCNSMLGTPEYMAPEVLMGEPYDYTVDWWSFGALLYDFMTGNPPFTGANKDRVVKKIVGQKYKANMPYYLSADAKDLLRRLLRKEPQRRLGYKQFDTIKSHRFFRLINWDDIEHHKDKLDPPIKPLLGDPLDALNFSAEFTGMAMSPAPNPDLPHLYEKDIFHGFSYSGSVPKELQ</sequence>
<dbReference type="Proteomes" id="UP001362899">
    <property type="component" value="Unassembled WGS sequence"/>
</dbReference>
<evidence type="ECO:0000256" key="7">
    <source>
        <dbReference type="SAM" id="MobiDB-lite"/>
    </source>
</evidence>
<dbReference type="InterPro" id="IPR045270">
    <property type="entry name" value="STKc_AGC"/>
</dbReference>
<dbReference type="InterPro" id="IPR008271">
    <property type="entry name" value="Ser/Thr_kinase_AS"/>
</dbReference>
<dbReference type="InterPro" id="IPR011009">
    <property type="entry name" value="Kinase-like_dom_sf"/>
</dbReference>
<dbReference type="CDD" id="cd05123">
    <property type="entry name" value="STKc_AGC"/>
    <property type="match status" value="1"/>
</dbReference>
<dbReference type="PROSITE" id="PS51285">
    <property type="entry name" value="AGC_KINASE_CTER"/>
    <property type="match status" value="1"/>
</dbReference>
<accession>A0AAV5REF3</accession>
<dbReference type="GO" id="GO:0004674">
    <property type="term" value="F:protein serine/threonine kinase activity"/>
    <property type="evidence" value="ECO:0007669"/>
    <property type="project" value="UniProtKB-KW"/>
</dbReference>
<dbReference type="FunFam" id="3.30.200.20:FF:000042">
    <property type="entry name" value="Aurora kinase A"/>
    <property type="match status" value="1"/>
</dbReference>
<evidence type="ECO:0000256" key="2">
    <source>
        <dbReference type="ARBA" id="ARBA00022553"/>
    </source>
</evidence>
<keyword evidence="1" id="KW-0723">Serine/threonine-protein kinase</keyword>
<dbReference type="SMART" id="SM00220">
    <property type="entry name" value="S_TKc"/>
    <property type="match status" value="1"/>
</dbReference>